<dbReference type="Pfam" id="PF13966">
    <property type="entry name" value="zf-RVT"/>
    <property type="match status" value="1"/>
</dbReference>
<evidence type="ECO:0000313" key="3">
    <source>
        <dbReference type="Proteomes" id="UP001497516"/>
    </source>
</evidence>
<sequence>MIQEKDTLWTRVMQAKYGRQRQGLNLIKPVKGSSFTWASLAKASSILNKGCAWNIKNGKGTKFWLDPWVLQVPLKEMVTGDIPPDLEEAAVANFTGVDGSWRTELFSNLLPSEIHQKILSIAVGKLSQEEDRLFWSGTADGRFSTKSAFALLTQRPPDPSEKIWKTIWRLPVPERIRTFMWQTFLGKIVTNVLRYSRKIASSPCCDQCTNQPESILHILRDCPPALFFWSRHVPIQRQQNFFSDPQEDWLRKNLLEEELMASDISWPAFFSMAAWLLCKNRCTAALRGKTTALSAPTLEHSIMTKAKMWHDSWHAPTLIPDSRARPAARQWENIGWSPPLEGWVTLNVDGASNGNPGPAGAGGVIRGSTGLWVGGFVANIGVGHGGSC</sequence>
<dbReference type="EMBL" id="OZ034821">
    <property type="protein sequence ID" value="CAL1407011.1"/>
    <property type="molecule type" value="Genomic_DNA"/>
</dbReference>
<dbReference type="GO" id="GO:0004523">
    <property type="term" value="F:RNA-DNA hybrid ribonuclease activity"/>
    <property type="evidence" value="ECO:0007669"/>
    <property type="project" value="InterPro"/>
</dbReference>
<dbReference type="SUPFAM" id="SSF53098">
    <property type="entry name" value="Ribonuclease H-like"/>
    <property type="match status" value="1"/>
</dbReference>
<keyword evidence="3" id="KW-1185">Reference proteome</keyword>
<dbReference type="InterPro" id="IPR026960">
    <property type="entry name" value="RVT-Znf"/>
</dbReference>
<dbReference type="PROSITE" id="PS50879">
    <property type="entry name" value="RNASE_H_1"/>
    <property type="match status" value="1"/>
</dbReference>
<dbReference type="AlphaFoldDB" id="A0AAV2G958"/>
<accession>A0AAV2G958</accession>
<dbReference type="PANTHER" id="PTHR36617:SF5">
    <property type="entry name" value="OS05G0421675 PROTEIN"/>
    <property type="match status" value="1"/>
</dbReference>
<protein>
    <recommendedName>
        <fullName evidence="1">RNase H type-1 domain-containing protein</fullName>
    </recommendedName>
</protein>
<dbReference type="InterPro" id="IPR002156">
    <property type="entry name" value="RNaseH_domain"/>
</dbReference>
<evidence type="ECO:0000259" key="1">
    <source>
        <dbReference type="PROSITE" id="PS50879"/>
    </source>
</evidence>
<name>A0AAV2G958_9ROSI</name>
<feature type="domain" description="RNase H type-1" evidence="1">
    <location>
        <begin position="340"/>
        <end position="388"/>
    </location>
</feature>
<organism evidence="2 3">
    <name type="scientific">Linum trigynum</name>
    <dbReference type="NCBI Taxonomy" id="586398"/>
    <lineage>
        <taxon>Eukaryota</taxon>
        <taxon>Viridiplantae</taxon>
        <taxon>Streptophyta</taxon>
        <taxon>Embryophyta</taxon>
        <taxon>Tracheophyta</taxon>
        <taxon>Spermatophyta</taxon>
        <taxon>Magnoliopsida</taxon>
        <taxon>eudicotyledons</taxon>
        <taxon>Gunneridae</taxon>
        <taxon>Pentapetalae</taxon>
        <taxon>rosids</taxon>
        <taxon>fabids</taxon>
        <taxon>Malpighiales</taxon>
        <taxon>Linaceae</taxon>
        <taxon>Linum</taxon>
    </lineage>
</organism>
<dbReference type="GO" id="GO:0003676">
    <property type="term" value="F:nucleic acid binding"/>
    <property type="evidence" value="ECO:0007669"/>
    <property type="project" value="InterPro"/>
</dbReference>
<proteinExistence type="predicted"/>
<dbReference type="InterPro" id="IPR012337">
    <property type="entry name" value="RNaseH-like_sf"/>
</dbReference>
<dbReference type="PANTHER" id="PTHR36617">
    <property type="entry name" value="PROTEIN, PUTATIVE-RELATED"/>
    <property type="match status" value="1"/>
</dbReference>
<reference evidence="2 3" key="1">
    <citation type="submission" date="2024-04" db="EMBL/GenBank/DDBJ databases">
        <authorList>
            <person name="Fracassetti M."/>
        </authorList>
    </citation>
    <scope>NUCLEOTIDE SEQUENCE [LARGE SCALE GENOMIC DNA]</scope>
</reference>
<dbReference type="Proteomes" id="UP001497516">
    <property type="component" value="Chromosome 8"/>
</dbReference>
<evidence type="ECO:0000313" key="2">
    <source>
        <dbReference type="EMBL" id="CAL1407011.1"/>
    </source>
</evidence>
<gene>
    <name evidence="2" type="ORF">LTRI10_LOCUS46702</name>
</gene>